<evidence type="ECO:0000259" key="6">
    <source>
        <dbReference type="Pfam" id="PF04357"/>
    </source>
</evidence>
<keyword evidence="2" id="KW-0812">Transmembrane</keyword>
<reference evidence="8" key="1">
    <citation type="journal article" date="2019" name="Int. J. Syst. Evol. Microbiol.">
        <title>The Global Catalogue of Microorganisms (GCM) 10K type strain sequencing project: providing services to taxonomists for standard genome sequencing and annotation.</title>
        <authorList>
            <consortium name="The Broad Institute Genomics Platform"/>
            <consortium name="The Broad Institute Genome Sequencing Center for Infectious Disease"/>
            <person name="Wu L."/>
            <person name="Ma J."/>
        </authorList>
    </citation>
    <scope>NUCLEOTIDE SEQUENCE [LARGE SCALE GENOMIC DNA]</scope>
    <source>
        <strain evidence="8">CCM 8681</strain>
    </source>
</reference>
<keyword evidence="4" id="KW-0472">Membrane</keyword>
<dbReference type="PANTHER" id="PTHR36985:SF1">
    <property type="entry name" value="TRANSLOCATION AND ASSEMBLY MODULE SUBUNIT TAMB"/>
    <property type="match status" value="1"/>
</dbReference>
<keyword evidence="3" id="KW-1133">Transmembrane helix</keyword>
<dbReference type="Pfam" id="PF04357">
    <property type="entry name" value="TamB"/>
    <property type="match status" value="1"/>
</dbReference>
<evidence type="ECO:0000313" key="8">
    <source>
        <dbReference type="Proteomes" id="UP000624701"/>
    </source>
</evidence>
<dbReference type="InterPro" id="IPR007452">
    <property type="entry name" value="TamB_C"/>
</dbReference>
<evidence type="ECO:0000256" key="3">
    <source>
        <dbReference type="ARBA" id="ARBA00022989"/>
    </source>
</evidence>
<protein>
    <submittedName>
        <fullName evidence="7">DUF490 domain-containing protein</fullName>
    </submittedName>
</protein>
<feature type="domain" description="Translocation and assembly module TamB C-terminal" evidence="6">
    <location>
        <begin position="999"/>
        <end position="1410"/>
    </location>
</feature>
<dbReference type="PANTHER" id="PTHR36985">
    <property type="entry name" value="TRANSLOCATION AND ASSEMBLY MODULE SUBUNIT TAMB"/>
    <property type="match status" value="1"/>
</dbReference>
<name>A0ABQ2C0Q4_9FLAO</name>
<keyword evidence="8" id="KW-1185">Reference proteome</keyword>
<evidence type="ECO:0000313" key="7">
    <source>
        <dbReference type="EMBL" id="GGI57348.1"/>
    </source>
</evidence>
<dbReference type="Proteomes" id="UP000624701">
    <property type="component" value="Unassembled WGS sequence"/>
</dbReference>
<dbReference type="EMBL" id="BMDQ01000002">
    <property type="protein sequence ID" value="GGI57348.1"/>
    <property type="molecule type" value="Genomic_DNA"/>
</dbReference>
<gene>
    <name evidence="7" type="ORF">GCM10011444_16570</name>
</gene>
<organism evidence="7 8">
    <name type="scientific">Winogradskyella haliclonae</name>
    <dbReference type="NCBI Taxonomy" id="2048558"/>
    <lineage>
        <taxon>Bacteria</taxon>
        <taxon>Pseudomonadati</taxon>
        <taxon>Bacteroidota</taxon>
        <taxon>Flavobacteriia</taxon>
        <taxon>Flavobacteriales</taxon>
        <taxon>Flavobacteriaceae</taxon>
        <taxon>Winogradskyella</taxon>
    </lineage>
</organism>
<proteinExistence type="predicted"/>
<evidence type="ECO:0000256" key="1">
    <source>
        <dbReference type="ARBA" id="ARBA00004167"/>
    </source>
</evidence>
<feature type="compositionally biased region" description="Basic and acidic residues" evidence="5">
    <location>
        <begin position="1425"/>
        <end position="1441"/>
    </location>
</feature>
<comment type="subcellular location">
    <subcellularLocation>
        <location evidence="1">Membrane</location>
        <topology evidence="1">Single-pass membrane protein</topology>
    </subcellularLocation>
</comment>
<evidence type="ECO:0000256" key="4">
    <source>
        <dbReference type="ARBA" id="ARBA00023136"/>
    </source>
</evidence>
<dbReference type="RefSeq" id="WP_229719665.1">
    <property type="nucleotide sequence ID" value="NZ_BMDQ01000002.1"/>
</dbReference>
<sequence>MVLILSIPAVQTKLGKYATKRLNEEYKTNINIGKVGLQFNGDVELKEILIKDYKLDTLFAISELNTSIISVNNLYNGKLTFGDIDIEDLVFNLKTYEGDTDTNLDIFVERFEDDNPRQGPSSFLLSSSDISIYNGIFRLTDENKETPEILEFTELNANTTDFLINGPEVRTRINKFSFLDARGVRVENLMANFEYTLDHMSFEQLNIKTKASNLIGNLRFDYDRKDFKAFTDKVKVSANFKDSHVQLSELNAFYNEFGSNQKASLSVDLSGTLNDLHAKNLSISTTRNTKIIGDLKLKNLFNGAEDNFVLDGRYRNLSSNYRDLTALLPNVLGKSIPTVFTKVGNFRLTGTSVITSEAIDADLDITTELGFVKSNLKLTNIDDIDNANYVGNIILEDFDIGTMLNDPLVGDTSLNLDVEGKNFALEDIETNIKGNVSYLDYNNYRYSGIDVSGDVGKHIFNGKLNTKDPNIILDFNGLADMSEEIRKFDFKANVTYANLRALNFVTRDSISEFRGFVDMAVTGSTYDNLRGKINVKNTTYKNQDKNYSFKDFDIISSFDEDIRTIAVNSPDIINGQVKGKFNIEEIVKLSENALGSIYTNYKPHDISEGQYLDFNFKIYNQIAAVFDKDLNIAPNTRVKGRIETDEKGFELEFNSPKIAFKDYIATDVSLEVDNSNPVYNTFLEVKKLDSDIYNVSDFSLINVTKRDTLFIKSEFKGGENNADDYDMNLFYTITEENKSVVGFQKSELKFKGFDWFVNSNKDNLNKITFDSNFNNFKIDDIRVNQGEEEILLAGVLRDSTYKDLNLDFKNVQLVKITPRIDSLALAGRVNGKLALLQNDGIYLPKSDIEIEQFNVNQYNLGNLKAIIEGDNSLTKYGIDIELQNTNVKTLEATGFVDVNKRNPNINVNVAFDDFLIDPLNPLGEGVISNIRGLVSGNAKVSGSLKKPSIDGELLLDKAGLSIPYLNVDYSFDFDSRVTLRKQQFVFNNVALTDSRYFSTGFLNGFIEHNNFGDWQLGLDLTTDRLLVLDTEESEDELYYGTGFVSGKADIKGYTDNLTIYVDGKTEEGTVFNIPLNDAESFGDNSYIKFLSPEEKLDRARGQTITQTEIKGLNLEFNLDVNPNAEIEIVIDKDSGSTIKGRGNGNLGIFINTNGKFEMYGDFVVSEGTYKFKYGAIIEKLFTVEPDGNITWDGEPLNAEINLKALYSTTANPSALLDAPINREIPVNLEINLTGRLEKPDPDFTFDFPNVESTIRAELDYRLSSKEQRSNQAIFLLSSGSFFGGSLDFTGTISERLNGIISSVFGDDNDNFKVGVDLDLAQNNPNFENESRVGLTLQTKLSEKVLINGKVGVPFGSTTQTTIAGDVQIDWLLNDDGTLRATVFNRENAIRNFGEEIGFTQGLGISYNVEFDNFKELLQKIFSGKDKKDKNKVKEDTKKTEEDVMPDFMSVKKKQN</sequence>
<evidence type="ECO:0000256" key="2">
    <source>
        <dbReference type="ARBA" id="ARBA00022692"/>
    </source>
</evidence>
<evidence type="ECO:0000256" key="5">
    <source>
        <dbReference type="SAM" id="MobiDB-lite"/>
    </source>
</evidence>
<comment type="caution">
    <text evidence="7">The sequence shown here is derived from an EMBL/GenBank/DDBJ whole genome shotgun (WGS) entry which is preliminary data.</text>
</comment>
<feature type="region of interest" description="Disordered" evidence="5">
    <location>
        <begin position="1425"/>
        <end position="1455"/>
    </location>
</feature>
<accession>A0ABQ2C0Q4</accession>